<sequence>MYLCCSREHNIITRIKS</sequence>
<dbReference type="AlphaFoldDB" id="A0A0A9ALH1"/>
<dbReference type="EMBL" id="GBRH01245899">
    <property type="protein sequence ID" value="JAD51996.1"/>
    <property type="molecule type" value="Transcribed_RNA"/>
</dbReference>
<reference evidence="1" key="2">
    <citation type="journal article" date="2015" name="Data Brief">
        <title>Shoot transcriptome of the giant reed, Arundo donax.</title>
        <authorList>
            <person name="Barrero R.A."/>
            <person name="Guerrero F.D."/>
            <person name="Moolhuijzen P."/>
            <person name="Goolsby J.A."/>
            <person name="Tidwell J."/>
            <person name="Bellgard S.E."/>
            <person name="Bellgard M.I."/>
        </authorList>
    </citation>
    <scope>NUCLEOTIDE SEQUENCE</scope>
    <source>
        <tissue evidence="1">Shoot tissue taken approximately 20 cm above the soil surface</tissue>
    </source>
</reference>
<reference evidence="1" key="1">
    <citation type="submission" date="2014-09" db="EMBL/GenBank/DDBJ databases">
        <authorList>
            <person name="Magalhaes I.L.F."/>
            <person name="Oliveira U."/>
            <person name="Santos F.R."/>
            <person name="Vidigal T.H.D.A."/>
            <person name="Brescovit A.D."/>
            <person name="Santos A.J."/>
        </authorList>
    </citation>
    <scope>NUCLEOTIDE SEQUENCE</scope>
    <source>
        <tissue evidence="1">Shoot tissue taken approximately 20 cm above the soil surface</tissue>
    </source>
</reference>
<accession>A0A0A9ALH1</accession>
<protein>
    <submittedName>
        <fullName evidence="1">Uncharacterized protein</fullName>
    </submittedName>
</protein>
<evidence type="ECO:0000313" key="1">
    <source>
        <dbReference type="EMBL" id="JAD51996.1"/>
    </source>
</evidence>
<proteinExistence type="predicted"/>
<organism evidence="1">
    <name type="scientific">Arundo donax</name>
    <name type="common">Giant reed</name>
    <name type="synonym">Donax arundinaceus</name>
    <dbReference type="NCBI Taxonomy" id="35708"/>
    <lineage>
        <taxon>Eukaryota</taxon>
        <taxon>Viridiplantae</taxon>
        <taxon>Streptophyta</taxon>
        <taxon>Embryophyta</taxon>
        <taxon>Tracheophyta</taxon>
        <taxon>Spermatophyta</taxon>
        <taxon>Magnoliopsida</taxon>
        <taxon>Liliopsida</taxon>
        <taxon>Poales</taxon>
        <taxon>Poaceae</taxon>
        <taxon>PACMAD clade</taxon>
        <taxon>Arundinoideae</taxon>
        <taxon>Arundineae</taxon>
        <taxon>Arundo</taxon>
    </lineage>
</organism>
<name>A0A0A9ALH1_ARUDO</name>